<sequence length="101" mass="11872">MGLTLNSSITELVLEIGNLLNSPENNTRTFALEIPNQSFFLEITIKPKKEEVKEMNPYSMNKIMKDEQSVFEKDSNFHKQKKKEKKNPIFKRSNLKRKVKK</sequence>
<feature type="compositionally biased region" description="Basic residues" evidence="1">
    <location>
        <begin position="78"/>
        <end position="101"/>
    </location>
</feature>
<organism evidence="2">
    <name type="scientific">Siphoviridae sp. ctFQq9</name>
    <dbReference type="NCBI Taxonomy" id="2826212"/>
    <lineage>
        <taxon>Viruses</taxon>
        <taxon>Duplodnaviria</taxon>
        <taxon>Heunggongvirae</taxon>
        <taxon>Uroviricota</taxon>
        <taxon>Caudoviricetes</taxon>
    </lineage>
</organism>
<protein>
    <submittedName>
        <fullName evidence="2">Uncharacterized protein</fullName>
    </submittedName>
</protein>
<reference evidence="2" key="1">
    <citation type="journal article" date="2021" name="Proc. Natl. Acad. Sci. U.S.A.">
        <title>A Catalog of Tens of Thousands of Viruses from Human Metagenomes Reveals Hidden Associations with Chronic Diseases.</title>
        <authorList>
            <person name="Tisza M.J."/>
            <person name="Buck C.B."/>
        </authorList>
    </citation>
    <scope>NUCLEOTIDE SEQUENCE</scope>
    <source>
        <strain evidence="2">CtFQq9</strain>
    </source>
</reference>
<feature type="region of interest" description="Disordered" evidence="1">
    <location>
        <begin position="73"/>
        <end position="101"/>
    </location>
</feature>
<accession>A0A8S5MAY0</accession>
<dbReference type="EMBL" id="BK014867">
    <property type="protein sequence ID" value="DAD79505.1"/>
    <property type="molecule type" value="Genomic_DNA"/>
</dbReference>
<name>A0A8S5MAY0_9CAUD</name>
<evidence type="ECO:0000313" key="2">
    <source>
        <dbReference type="EMBL" id="DAD79505.1"/>
    </source>
</evidence>
<evidence type="ECO:0000256" key="1">
    <source>
        <dbReference type="SAM" id="MobiDB-lite"/>
    </source>
</evidence>
<proteinExistence type="predicted"/>